<dbReference type="SUPFAM" id="SSF56436">
    <property type="entry name" value="C-type lectin-like"/>
    <property type="match status" value="1"/>
</dbReference>
<organism evidence="3 4">
    <name type="scientific">Nannocystis radixulma</name>
    <dbReference type="NCBI Taxonomy" id="2995305"/>
    <lineage>
        <taxon>Bacteria</taxon>
        <taxon>Pseudomonadati</taxon>
        <taxon>Myxococcota</taxon>
        <taxon>Polyangia</taxon>
        <taxon>Nannocystales</taxon>
        <taxon>Nannocystaceae</taxon>
        <taxon>Nannocystis</taxon>
    </lineage>
</organism>
<reference evidence="3 4" key="1">
    <citation type="submission" date="2022-11" db="EMBL/GenBank/DDBJ databases">
        <title>Minimal conservation of predation-associated metabolite biosynthetic gene clusters underscores biosynthetic potential of Myxococcota including descriptions for ten novel species: Archangium lansinium sp. nov., Myxococcus landrumus sp. nov., Nannocystis bai.</title>
        <authorList>
            <person name="Ahearne A."/>
            <person name="Stevens C."/>
            <person name="Dowd S."/>
        </authorList>
    </citation>
    <scope>NUCLEOTIDE SEQUENCE [LARGE SCALE GENOMIC DNA]</scope>
    <source>
        <strain evidence="3 4">NCELM</strain>
    </source>
</reference>
<dbReference type="InterPro" id="IPR005532">
    <property type="entry name" value="SUMF_dom"/>
</dbReference>
<dbReference type="SUPFAM" id="SSF50998">
    <property type="entry name" value="Quinoprotein alcohol dehydrogenase-like"/>
    <property type="match status" value="1"/>
</dbReference>
<evidence type="ECO:0000259" key="2">
    <source>
        <dbReference type="Pfam" id="PF03781"/>
    </source>
</evidence>
<dbReference type="PANTHER" id="PTHR23150:SF19">
    <property type="entry name" value="FORMYLGLYCINE-GENERATING ENZYME"/>
    <property type="match status" value="1"/>
</dbReference>
<comment type="caution">
    <text evidence="3">The sequence shown here is derived from an EMBL/GenBank/DDBJ whole genome shotgun (WGS) entry which is preliminary data.</text>
</comment>
<dbReference type="InterPro" id="IPR051043">
    <property type="entry name" value="Sulfatase_Mod_Factor_Kinase"/>
</dbReference>
<feature type="domain" description="Sulfatase-modifying factor enzyme-like" evidence="2">
    <location>
        <begin position="38"/>
        <end position="125"/>
    </location>
</feature>
<evidence type="ECO:0000313" key="3">
    <source>
        <dbReference type="EMBL" id="MDC0666972.1"/>
    </source>
</evidence>
<dbReference type="RefSeq" id="WP_271994754.1">
    <property type="nucleotide sequence ID" value="NZ_JAQNDN010000001.1"/>
</dbReference>
<dbReference type="Pfam" id="PF03781">
    <property type="entry name" value="FGE-sulfatase"/>
    <property type="match status" value="1"/>
</dbReference>
<sequence>MTSRWIGLLVLLACTPHEHPREPQSPCPPGMALIEADPAGAPAGDRFCVDIAEVITATYGACVKQGACTPASLGDGKACNLTRADRGDHPINCVDFEQARAYCGWVGKRLPTDAEWSRAARAGGLRGPAKLPDPFTYPVGQLPADANGVFDLVGNVAEWTVDGDGSRLREGSLSDDPPVDSAIPPPPAPSPTSGLRCVVAPFSEVVTPDVDNWDVHTPGAHPLAILAPPAPRHPPERPLANLALIHHGEGNHEVRRWWPIGDDWLVDNDGMPDLGLTGAIERLTFPEGLREFAPVRLLGDDALLMQGGWGSNLRFVSVERSTYKINWQIPFANYGSTYEQFVAPRTFVAEIYGQQADAIVGFGLEDGRELWRLRGGEQEKFTRASKLWTDGERGYVLGDRGLLAFDPVTGVVLWSGVPVADGCGVVTGGGAVIVEDLGSDGHHRLDPTSGAELGRIAHGNARCLWRVASYEGGVAPAVLEDSRLLAFDAPDKRGQVTLRVRDAVSGRELWRRDGLDPYVLLADHDAVYATRVGDVLVALDAATGVPQTEISLAGEVSLSLLAGGGPRGPLLFARGNLSHTWLLGRAEQPSAPEPYTVRGRLVPDGVSRSRVSGVSVRIGEKRVRSDANGRFTAHGVTRGAIAVAPGNNKGPREPGGTTVRFEPVTVVLDGRGAYDIGDVSLYHWYTE</sequence>
<dbReference type="InterPro" id="IPR015943">
    <property type="entry name" value="WD40/YVTN_repeat-like_dom_sf"/>
</dbReference>
<evidence type="ECO:0000313" key="4">
    <source>
        <dbReference type="Proteomes" id="UP001217838"/>
    </source>
</evidence>
<dbReference type="InterPro" id="IPR011047">
    <property type="entry name" value="Quinoprotein_ADH-like_sf"/>
</dbReference>
<dbReference type="Gene3D" id="2.130.10.10">
    <property type="entry name" value="YVTN repeat-like/Quinoprotein amine dehydrogenase"/>
    <property type="match status" value="1"/>
</dbReference>
<keyword evidence="4" id="KW-1185">Reference proteome</keyword>
<gene>
    <name evidence="3" type="ORF">POL58_04455</name>
</gene>
<name>A0ABT5AYQ3_9BACT</name>
<dbReference type="EMBL" id="JAQNDN010000001">
    <property type="protein sequence ID" value="MDC0666972.1"/>
    <property type="molecule type" value="Genomic_DNA"/>
</dbReference>
<dbReference type="Gene3D" id="3.90.1580.10">
    <property type="entry name" value="paralog of FGE (formylglycine-generating enzyme)"/>
    <property type="match status" value="1"/>
</dbReference>
<dbReference type="InterPro" id="IPR042095">
    <property type="entry name" value="SUMF_sf"/>
</dbReference>
<protein>
    <submittedName>
        <fullName evidence="3">SUMF1/EgtB/PvdO family nonheme iron enzyme</fullName>
    </submittedName>
</protein>
<dbReference type="PANTHER" id="PTHR23150">
    <property type="entry name" value="SULFATASE MODIFYING FACTOR 1, 2"/>
    <property type="match status" value="1"/>
</dbReference>
<evidence type="ECO:0000256" key="1">
    <source>
        <dbReference type="SAM" id="MobiDB-lite"/>
    </source>
</evidence>
<proteinExistence type="predicted"/>
<feature type="region of interest" description="Disordered" evidence="1">
    <location>
        <begin position="163"/>
        <end position="193"/>
    </location>
</feature>
<accession>A0ABT5AYQ3</accession>
<dbReference type="Proteomes" id="UP001217838">
    <property type="component" value="Unassembled WGS sequence"/>
</dbReference>
<dbReference type="InterPro" id="IPR016187">
    <property type="entry name" value="CTDL_fold"/>
</dbReference>